<reference evidence="12 13" key="1">
    <citation type="submission" date="2013-12" db="EMBL/GenBank/DDBJ databases">
        <authorList>
            <consortium name="DOE Joint Genome Institute"/>
            <person name="Smidt H."/>
            <person name="Huntemann M."/>
            <person name="Han J."/>
            <person name="Chen A."/>
            <person name="Kyrpides N."/>
            <person name="Mavromatis K."/>
            <person name="Markowitz V."/>
            <person name="Palaniappan K."/>
            <person name="Ivanova N."/>
            <person name="Schaumberg A."/>
            <person name="Pati A."/>
            <person name="Liolios K."/>
            <person name="Nordberg H.P."/>
            <person name="Cantor M.N."/>
            <person name="Hua S.X."/>
            <person name="Woyke T."/>
        </authorList>
    </citation>
    <scope>NUCLEOTIDE SEQUENCE [LARGE SCALE GENOMIC DNA]</scope>
    <source>
        <strain evidence="13">DSM 15288</strain>
    </source>
</reference>
<dbReference type="Gene3D" id="3.20.20.70">
    <property type="entry name" value="Aldolase class I"/>
    <property type="match status" value="1"/>
</dbReference>
<evidence type="ECO:0000256" key="10">
    <source>
        <dbReference type="HAMAP-Rule" id="MF_00135"/>
    </source>
</evidence>
<evidence type="ECO:0000256" key="8">
    <source>
        <dbReference type="ARBA" id="ARBA00023141"/>
    </source>
</evidence>
<sequence length="222" mass="24799">MTQVKICGIRSLEEARWAVEAGADALGFILIPKSKRYIEPKELQYIIAHLPPSIRKVGVFADEPPDHVASITLQCALDIIQLHGQEDAKLYHKVPAVKIKAYSFRENNLQTLHSEIEQGLIQGILLDSKIEGQFGGTGVSLPWRDLDFQAILTRIKKTKLPVILAGGLNPQNIEEAIQLTHPFAVDVSSGVEQEGRKDRELIFQFIQKVKNLKTNNHNSPKP</sequence>
<proteinExistence type="inferred from homology"/>
<dbReference type="Pfam" id="PF00697">
    <property type="entry name" value="PRAI"/>
    <property type="match status" value="1"/>
</dbReference>
<dbReference type="UniPathway" id="UPA00035">
    <property type="reaction ID" value="UER00042"/>
</dbReference>
<dbReference type="GO" id="GO:0004640">
    <property type="term" value="F:phosphoribosylanthranilate isomerase activity"/>
    <property type="evidence" value="ECO:0007669"/>
    <property type="project" value="UniProtKB-UniRule"/>
</dbReference>
<dbReference type="PANTHER" id="PTHR42894">
    <property type="entry name" value="N-(5'-PHOSPHORIBOSYL)ANTHRANILATE ISOMERASE"/>
    <property type="match status" value="1"/>
</dbReference>
<evidence type="ECO:0000256" key="2">
    <source>
        <dbReference type="ARBA" id="ARBA00004664"/>
    </source>
</evidence>
<keyword evidence="8 10" id="KW-0057">Aromatic amino acid biosynthesis</keyword>
<dbReference type="STRING" id="871968.DESME_13630"/>
<name>W0EEK6_9FIRM</name>
<dbReference type="HOGENOM" id="CLU_076364_2_1_9"/>
<keyword evidence="13" id="KW-1185">Reference proteome</keyword>
<dbReference type="EMBL" id="CP007032">
    <property type="protein sequence ID" value="AHF07953.1"/>
    <property type="molecule type" value="Genomic_DNA"/>
</dbReference>
<dbReference type="RefSeq" id="WP_006715794.1">
    <property type="nucleotide sequence ID" value="NZ_CP007032.1"/>
</dbReference>
<keyword evidence="9 10" id="KW-0413">Isomerase</keyword>
<evidence type="ECO:0000256" key="4">
    <source>
        <dbReference type="ARBA" id="ARBA00012572"/>
    </source>
</evidence>
<evidence type="ECO:0000313" key="12">
    <source>
        <dbReference type="EMBL" id="AHF07953.1"/>
    </source>
</evidence>
<dbReference type="Proteomes" id="UP000010847">
    <property type="component" value="Chromosome"/>
</dbReference>
<evidence type="ECO:0000256" key="3">
    <source>
        <dbReference type="ARBA" id="ARBA00007571"/>
    </source>
</evidence>
<evidence type="ECO:0000313" key="13">
    <source>
        <dbReference type="Proteomes" id="UP000010847"/>
    </source>
</evidence>
<evidence type="ECO:0000256" key="5">
    <source>
        <dbReference type="ARBA" id="ARBA00022272"/>
    </source>
</evidence>
<feature type="domain" description="N-(5'phosphoribosyl) anthranilate isomerase (PRAI)" evidence="11">
    <location>
        <begin position="4"/>
        <end position="208"/>
    </location>
</feature>
<comment type="similarity">
    <text evidence="3 10">Belongs to the TrpF family.</text>
</comment>
<comment type="catalytic activity">
    <reaction evidence="1 10">
        <text>N-(5-phospho-beta-D-ribosyl)anthranilate = 1-(2-carboxyphenylamino)-1-deoxy-D-ribulose 5-phosphate</text>
        <dbReference type="Rhea" id="RHEA:21540"/>
        <dbReference type="ChEBI" id="CHEBI:18277"/>
        <dbReference type="ChEBI" id="CHEBI:58613"/>
        <dbReference type="EC" id="5.3.1.24"/>
    </reaction>
</comment>
<dbReference type="InterPro" id="IPR011060">
    <property type="entry name" value="RibuloseP-bd_barrel"/>
</dbReference>
<dbReference type="FunFam" id="3.20.20.70:FF:000075">
    <property type="entry name" value="Tryptophan biosynthesis protein TRP1"/>
    <property type="match status" value="1"/>
</dbReference>
<dbReference type="KEGG" id="dmt:DESME_13630"/>
<evidence type="ECO:0000256" key="9">
    <source>
        <dbReference type="ARBA" id="ARBA00023235"/>
    </source>
</evidence>
<protein>
    <recommendedName>
        <fullName evidence="5 10">N-(5'-phosphoribosyl)anthranilate isomerase</fullName>
        <shortName evidence="10">PRAI</shortName>
        <ecNumber evidence="4 10">5.3.1.24</ecNumber>
    </recommendedName>
</protein>
<dbReference type="EC" id="5.3.1.24" evidence="4 10"/>
<dbReference type="HAMAP" id="MF_00135">
    <property type="entry name" value="PRAI"/>
    <property type="match status" value="1"/>
</dbReference>
<evidence type="ECO:0000256" key="7">
    <source>
        <dbReference type="ARBA" id="ARBA00022822"/>
    </source>
</evidence>
<keyword evidence="6 10" id="KW-0028">Amino-acid biosynthesis</keyword>
<evidence type="ECO:0000256" key="1">
    <source>
        <dbReference type="ARBA" id="ARBA00001164"/>
    </source>
</evidence>
<organism evidence="12 13">
    <name type="scientific">Desulfitobacterium metallireducens DSM 15288</name>
    <dbReference type="NCBI Taxonomy" id="871968"/>
    <lineage>
        <taxon>Bacteria</taxon>
        <taxon>Bacillati</taxon>
        <taxon>Bacillota</taxon>
        <taxon>Clostridia</taxon>
        <taxon>Eubacteriales</taxon>
        <taxon>Desulfitobacteriaceae</taxon>
        <taxon>Desulfitobacterium</taxon>
    </lineage>
</organism>
<accession>W0EEK6</accession>
<dbReference type="GO" id="GO:0000162">
    <property type="term" value="P:L-tryptophan biosynthetic process"/>
    <property type="evidence" value="ECO:0007669"/>
    <property type="project" value="UniProtKB-UniRule"/>
</dbReference>
<comment type="pathway">
    <text evidence="2 10">Amino-acid biosynthesis; L-tryptophan biosynthesis; L-tryptophan from chorismate: step 3/5.</text>
</comment>
<dbReference type="InterPro" id="IPR013785">
    <property type="entry name" value="Aldolase_TIM"/>
</dbReference>
<dbReference type="SUPFAM" id="SSF51366">
    <property type="entry name" value="Ribulose-phoshate binding barrel"/>
    <property type="match status" value="1"/>
</dbReference>
<keyword evidence="7 10" id="KW-0822">Tryptophan biosynthesis</keyword>
<dbReference type="AlphaFoldDB" id="W0EEK6"/>
<evidence type="ECO:0000256" key="6">
    <source>
        <dbReference type="ARBA" id="ARBA00022605"/>
    </source>
</evidence>
<dbReference type="InterPro" id="IPR001240">
    <property type="entry name" value="PRAI_dom"/>
</dbReference>
<dbReference type="CDD" id="cd00405">
    <property type="entry name" value="PRAI"/>
    <property type="match status" value="1"/>
</dbReference>
<dbReference type="OrthoDB" id="9786954at2"/>
<dbReference type="InterPro" id="IPR044643">
    <property type="entry name" value="TrpF_fam"/>
</dbReference>
<dbReference type="eggNOG" id="COG0135">
    <property type="taxonomic scope" value="Bacteria"/>
</dbReference>
<gene>
    <name evidence="10" type="primary">trpF</name>
    <name evidence="12" type="ORF">DESME_13630</name>
</gene>
<evidence type="ECO:0000259" key="11">
    <source>
        <dbReference type="Pfam" id="PF00697"/>
    </source>
</evidence>
<dbReference type="PANTHER" id="PTHR42894:SF1">
    <property type="entry name" value="N-(5'-PHOSPHORIBOSYL)ANTHRANILATE ISOMERASE"/>
    <property type="match status" value="1"/>
</dbReference>